<proteinExistence type="predicted"/>
<evidence type="ECO:0000259" key="1">
    <source>
        <dbReference type="Pfam" id="PF18912"/>
    </source>
</evidence>
<dbReference type="InterPro" id="IPR044005">
    <property type="entry name" value="DZR_2"/>
</dbReference>
<comment type="caution">
    <text evidence="2">The sequence shown here is derived from an EMBL/GenBank/DDBJ whole genome shotgun (WGS) entry which is preliminary data.</text>
</comment>
<dbReference type="RefSeq" id="WP_263719642.1">
    <property type="nucleotide sequence ID" value="NZ_JAOWLA010000001.1"/>
</dbReference>
<dbReference type="InterPro" id="IPR051910">
    <property type="entry name" value="ComF/GntX_DNA_util-trans"/>
</dbReference>
<accession>A0ABT2YWL7</accession>
<dbReference type="InterPro" id="IPR029057">
    <property type="entry name" value="PRTase-like"/>
</dbReference>
<gene>
    <name evidence="2" type="ORF">OE647_00570</name>
</gene>
<dbReference type="Proteomes" id="UP001652503">
    <property type="component" value="Unassembled WGS sequence"/>
</dbReference>
<reference evidence="2 3" key="1">
    <citation type="submission" date="2022-10" db="EMBL/GenBank/DDBJ databases">
        <title>Defluviimonas sp. nov., isolated from ocean surface water.</title>
        <authorList>
            <person name="He W."/>
            <person name="Wang L."/>
            <person name="Zhang D.-F."/>
        </authorList>
    </citation>
    <scope>NUCLEOTIDE SEQUENCE [LARGE SCALE GENOMIC DNA]</scope>
    <source>
        <strain evidence="2 3">WL0075</strain>
    </source>
</reference>
<dbReference type="EMBL" id="JAOWLA010000001">
    <property type="protein sequence ID" value="MCV2863225.1"/>
    <property type="molecule type" value="Genomic_DNA"/>
</dbReference>
<dbReference type="PANTHER" id="PTHR47505">
    <property type="entry name" value="DNA UTILIZATION PROTEIN YHGH"/>
    <property type="match status" value="1"/>
</dbReference>
<dbReference type="Pfam" id="PF18912">
    <property type="entry name" value="DZR_2"/>
    <property type="match status" value="1"/>
</dbReference>
<feature type="domain" description="Double zinc ribbon" evidence="1">
    <location>
        <begin position="7"/>
        <end position="66"/>
    </location>
</feature>
<name>A0ABT2YWL7_9RHOB</name>
<evidence type="ECO:0000313" key="2">
    <source>
        <dbReference type="EMBL" id="MCV2863225.1"/>
    </source>
</evidence>
<dbReference type="Gene3D" id="3.40.50.2020">
    <property type="match status" value="1"/>
</dbReference>
<organism evidence="2 3">
    <name type="scientific">Albidovulum sediminicola</name>
    <dbReference type="NCBI Taxonomy" id="2984331"/>
    <lineage>
        <taxon>Bacteria</taxon>
        <taxon>Pseudomonadati</taxon>
        <taxon>Pseudomonadota</taxon>
        <taxon>Alphaproteobacteria</taxon>
        <taxon>Rhodobacterales</taxon>
        <taxon>Paracoccaceae</taxon>
        <taxon>Albidovulum</taxon>
    </lineage>
</organism>
<dbReference type="SUPFAM" id="SSF53271">
    <property type="entry name" value="PRTase-like"/>
    <property type="match status" value="1"/>
</dbReference>
<keyword evidence="3" id="KW-1185">Reference proteome</keyword>
<protein>
    <submittedName>
        <fullName evidence="2">ComF family protein</fullName>
    </submittedName>
</protein>
<dbReference type="PANTHER" id="PTHR47505:SF1">
    <property type="entry name" value="DNA UTILIZATION PROTEIN YHGH"/>
    <property type="match status" value="1"/>
</dbReference>
<sequence>MGLQDLASLVFPPQCLNCGAATAEPFGLCGACWRETPFITGLVCDRCGTPLVGEDQGHAEYCDDCLALARPWARGRAAILYKDLGRSFVLALKHADRLDLVRPMAAWLERAARPILSPGMLVAPVPLHWSRLIRRRYNQSALLSRALASRAGLEHCPDLLIRRRRTPSQDHRDRDARFANLAGAIATHPRRSARLVGRPVLLVDDVMTSGATFAAAAEACLAAGATEVCILAVARVAKDA</sequence>
<evidence type="ECO:0000313" key="3">
    <source>
        <dbReference type="Proteomes" id="UP001652503"/>
    </source>
</evidence>